<reference evidence="3 4" key="1">
    <citation type="submission" date="2016-10" db="EMBL/GenBank/DDBJ databases">
        <authorList>
            <person name="de Groot N.N."/>
        </authorList>
    </citation>
    <scope>NUCLEOTIDE SEQUENCE [LARGE SCALE GENOMIC DNA]</scope>
    <source>
        <strain evidence="3 4">DSM 15695</strain>
    </source>
</reference>
<dbReference type="EMBL" id="FOEN01000008">
    <property type="protein sequence ID" value="SEQ33289.1"/>
    <property type="molecule type" value="Genomic_DNA"/>
</dbReference>
<dbReference type="SUPFAM" id="SSF82649">
    <property type="entry name" value="SufE/NifU"/>
    <property type="match status" value="1"/>
</dbReference>
<evidence type="ECO:0000313" key="4">
    <source>
        <dbReference type="Proteomes" id="UP000198833"/>
    </source>
</evidence>
<name>A0A1H9F5Z5_9LACT</name>
<dbReference type="GO" id="GO:0005506">
    <property type="term" value="F:iron ion binding"/>
    <property type="evidence" value="ECO:0007669"/>
    <property type="project" value="InterPro"/>
</dbReference>
<evidence type="ECO:0000313" key="3">
    <source>
        <dbReference type="EMBL" id="SEQ33289.1"/>
    </source>
</evidence>
<dbReference type="CDD" id="cd06664">
    <property type="entry name" value="IscU_like"/>
    <property type="match status" value="1"/>
</dbReference>
<gene>
    <name evidence="3" type="ORF">SAMN04488558_10879</name>
</gene>
<evidence type="ECO:0000259" key="2">
    <source>
        <dbReference type="Pfam" id="PF01592"/>
    </source>
</evidence>
<dbReference type="GO" id="GO:0051536">
    <property type="term" value="F:iron-sulfur cluster binding"/>
    <property type="evidence" value="ECO:0007669"/>
    <property type="project" value="InterPro"/>
</dbReference>
<evidence type="ECO:0000256" key="1">
    <source>
        <dbReference type="ARBA" id="ARBA00006420"/>
    </source>
</evidence>
<accession>A0A1H9F5Z5</accession>
<dbReference type="InterPro" id="IPR002871">
    <property type="entry name" value="NIF_FeS_clus_asmbl_NifU_N"/>
</dbReference>
<organism evidence="3 4">
    <name type="scientific">Ignavigranum ruoffiae</name>
    <dbReference type="NCBI Taxonomy" id="89093"/>
    <lineage>
        <taxon>Bacteria</taxon>
        <taxon>Bacillati</taxon>
        <taxon>Bacillota</taxon>
        <taxon>Bacilli</taxon>
        <taxon>Lactobacillales</taxon>
        <taxon>Aerococcaceae</taxon>
        <taxon>Ignavigranum</taxon>
    </lineage>
</organism>
<dbReference type="Gene3D" id="3.90.1010.10">
    <property type="match status" value="1"/>
</dbReference>
<sequence>MGLEHLSSLYQTVIMDHYQHPRNQGKLDQPTHHMELLNPTCGDAIVVECRVEDSVIQEVAFSGYGCAISMASASMMTQAMKGLTINQAKDLVEAFNALIGGQSQSQLDEEQVKNQLKEAVLLENIKQFPARYKCAVLAWRALEKGLNHEESGEAI</sequence>
<dbReference type="RefSeq" id="WP_092572264.1">
    <property type="nucleotide sequence ID" value="NZ_CP096206.2"/>
</dbReference>
<keyword evidence="4" id="KW-1185">Reference proteome</keyword>
<dbReference type="Proteomes" id="UP000198833">
    <property type="component" value="Unassembled WGS sequence"/>
</dbReference>
<proteinExistence type="inferred from homology"/>
<dbReference type="FunFam" id="3.90.1010.10:FF:000002">
    <property type="entry name" value="Iron-sulfur cluster assembly scaffold protein NifU"/>
    <property type="match status" value="1"/>
</dbReference>
<comment type="similarity">
    <text evidence="1">Belongs to the NifU family.</text>
</comment>
<feature type="domain" description="NIF system FeS cluster assembly NifU N-terminal" evidence="2">
    <location>
        <begin position="10"/>
        <end position="134"/>
    </location>
</feature>
<dbReference type="OrthoDB" id="9804157at2"/>
<dbReference type="GO" id="GO:0016226">
    <property type="term" value="P:iron-sulfur cluster assembly"/>
    <property type="evidence" value="ECO:0007669"/>
    <property type="project" value="InterPro"/>
</dbReference>
<dbReference type="NCBIfam" id="TIGR01994">
    <property type="entry name" value="SUF_scaf_2"/>
    <property type="match status" value="1"/>
</dbReference>
<dbReference type="STRING" id="89093.SAMN04488558_10879"/>
<protein>
    <submittedName>
        <fullName evidence="3">FeS assembly scaffold apoprotein IscU</fullName>
    </submittedName>
</protein>
<dbReference type="Pfam" id="PF01592">
    <property type="entry name" value="NifU_N"/>
    <property type="match status" value="1"/>
</dbReference>
<dbReference type="PANTHER" id="PTHR10093">
    <property type="entry name" value="IRON-SULFUR CLUSTER ASSEMBLY ENZYME NIFU HOMOLOG"/>
    <property type="match status" value="1"/>
</dbReference>
<dbReference type="AlphaFoldDB" id="A0A1H9F5Z5"/>